<feature type="compositionally biased region" description="Low complexity" evidence="1">
    <location>
        <begin position="84"/>
        <end position="98"/>
    </location>
</feature>
<proteinExistence type="predicted"/>
<dbReference type="Proteomes" id="UP000247409">
    <property type="component" value="Unassembled WGS sequence"/>
</dbReference>
<dbReference type="EMBL" id="NBIV01000045">
    <property type="protein sequence ID" value="PXF46075.1"/>
    <property type="molecule type" value="Genomic_DNA"/>
</dbReference>
<sequence>MEIENNTSSDCSRKISPTSGQRRARKRIAFIQLEKEIAEVMADSELESQFKKHDASLAMADLAPGTPLPAVQEAPATAQLTSEAQPAPAAHPSQPGPSFSQSAGDAAETVKGNLTATNARFADGFSECNVAASEH</sequence>
<keyword evidence="3" id="KW-1185">Reference proteome</keyword>
<dbReference type="AlphaFoldDB" id="A0A2V3IVG3"/>
<feature type="region of interest" description="Disordered" evidence="1">
    <location>
        <begin position="1"/>
        <end position="25"/>
    </location>
</feature>
<reference evidence="2 3" key="1">
    <citation type="journal article" date="2018" name="Mol. Biol. Evol.">
        <title>Analysis of the draft genome of the red seaweed Gracilariopsis chorda provides insights into genome size evolution in Rhodophyta.</title>
        <authorList>
            <person name="Lee J."/>
            <person name="Yang E.C."/>
            <person name="Graf L."/>
            <person name="Yang J.H."/>
            <person name="Qiu H."/>
            <person name="Zel Zion U."/>
            <person name="Chan C.X."/>
            <person name="Stephens T.G."/>
            <person name="Weber A.P.M."/>
            <person name="Boo G.H."/>
            <person name="Boo S.M."/>
            <person name="Kim K.M."/>
            <person name="Shin Y."/>
            <person name="Jung M."/>
            <person name="Lee S.J."/>
            <person name="Yim H.S."/>
            <person name="Lee J.H."/>
            <person name="Bhattacharya D."/>
            <person name="Yoon H.S."/>
        </authorList>
    </citation>
    <scope>NUCLEOTIDE SEQUENCE [LARGE SCALE GENOMIC DNA]</scope>
    <source>
        <strain evidence="2 3">SKKU-2015</strain>
        <tissue evidence="2">Whole body</tissue>
    </source>
</reference>
<gene>
    <name evidence="2" type="ORF">BWQ96_04175</name>
</gene>
<organism evidence="2 3">
    <name type="scientific">Gracilariopsis chorda</name>
    <dbReference type="NCBI Taxonomy" id="448386"/>
    <lineage>
        <taxon>Eukaryota</taxon>
        <taxon>Rhodophyta</taxon>
        <taxon>Florideophyceae</taxon>
        <taxon>Rhodymeniophycidae</taxon>
        <taxon>Gracilariales</taxon>
        <taxon>Gracilariaceae</taxon>
        <taxon>Gracilariopsis</taxon>
    </lineage>
</organism>
<evidence type="ECO:0000313" key="3">
    <source>
        <dbReference type="Proteomes" id="UP000247409"/>
    </source>
</evidence>
<feature type="region of interest" description="Disordered" evidence="1">
    <location>
        <begin position="61"/>
        <end position="111"/>
    </location>
</feature>
<accession>A0A2V3IVG3</accession>
<name>A0A2V3IVG3_9FLOR</name>
<feature type="compositionally biased region" description="Polar residues" evidence="1">
    <location>
        <begin position="1"/>
        <end position="21"/>
    </location>
</feature>
<comment type="caution">
    <text evidence="2">The sequence shown here is derived from an EMBL/GenBank/DDBJ whole genome shotgun (WGS) entry which is preliminary data.</text>
</comment>
<protein>
    <submittedName>
        <fullName evidence="2">Uncharacterized protein</fullName>
    </submittedName>
</protein>
<evidence type="ECO:0000313" key="2">
    <source>
        <dbReference type="EMBL" id="PXF46075.1"/>
    </source>
</evidence>
<evidence type="ECO:0000256" key="1">
    <source>
        <dbReference type="SAM" id="MobiDB-lite"/>
    </source>
</evidence>